<dbReference type="InterPro" id="IPR050090">
    <property type="entry name" value="Tyrosine_recombinase_XerCD"/>
</dbReference>
<dbReference type="GO" id="GO:0003677">
    <property type="term" value="F:DNA binding"/>
    <property type="evidence" value="ECO:0007669"/>
    <property type="project" value="InterPro"/>
</dbReference>
<dbReference type="RefSeq" id="WP_166010137.1">
    <property type="nucleotide sequence ID" value="NZ_CP049888.1"/>
</dbReference>
<gene>
    <name evidence="3" type="ORF">G7084_03620</name>
</gene>
<dbReference type="InterPro" id="IPR011010">
    <property type="entry name" value="DNA_brk_join_enz"/>
</dbReference>
<evidence type="ECO:0000256" key="1">
    <source>
        <dbReference type="ARBA" id="ARBA00023172"/>
    </source>
</evidence>
<dbReference type="Gene3D" id="1.10.443.10">
    <property type="entry name" value="Intergrase catalytic core"/>
    <property type="match status" value="1"/>
</dbReference>
<name>A0A6G8AZU7_9LACO</name>
<organism evidence="3 4">
    <name type="scientific">Weissella coleopterorum</name>
    <dbReference type="NCBI Taxonomy" id="2714949"/>
    <lineage>
        <taxon>Bacteria</taxon>
        <taxon>Bacillati</taxon>
        <taxon>Bacillota</taxon>
        <taxon>Bacilli</taxon>
        <taxon>Lactobacillales</taxon>
        <taxon>Lactobacillaceae</taxon>
        <taxon>Weissella</taxon>
    </lineage>
</organism>
<dbReference type="GO" id="GO:0015074">
    <property type="term" value="P:DNA integration"/>
    <property type="evidence" value="ECO:0007669"/>
    <property type="project" value="InterPro"/>
</dbReference>
<proteinExistence type="predicted"/>
<dbReference type="Proteomes" id="UP000500741">
    <property type="component" value="Chromosome"/>
</dbReference>
<evidence type="ECO:0000313" key="3">
    <source>
        <dbReference type="EMBL" id="QIL50485.1"/>
    </source>
</evidence>
<accession>A0A6G8AZU7</accession>
<sequence length="158" mass="18019">MRISETLSVTLNDMDEHNKLINVTKSKTAHRPFELVKPKTSSSVRQIEMPHKWFNQLDQYKQECSQLDEHIFGESTDTKIISKQLQSLLEAIGSSKIISPHGLRHTHASVLISNGIDINYTSARLGHSNVTITQNVYSHLLDSHRKIESEKTINIFDK</sequence>
<protein>
    <submittedName>
        <fullName evidence="3">Site-specific integrase</fullName>
    </submittedName>
</protein>
<dbReference type="InterPro" id="IPR002104">
    <property type="entry name" value="Integrase_catalytic"/>
</dbReference>
<dbReference type="KEGG" id="wco:G7084_03620"/>
<feature type="domain" description="Tyr recombinase" evidence="2">
    <location>
        <begin position="1"/>
        <end position="151"/>
    </location>
</feature>
<dbReference type="PROSITE" id="PS51898">
    <property type="entry name" value="TYR_RECOMBINASE"/>
    <property type="match status" value="1"/>
</dbReference>
<keyword evidence="4" id="KW-1185">Reference proteome</keyword>
<dbReference type="CDD" id="cd01189">
    <property type="entry name" value="INT_ICEBs1_C_like"/>
    <property type="match status" value="1"/>
</dbReference>
<dbReference type="SUPFAM" id="SSF56349">
    <property type="entry name" value="DNA breaking-rejoining enzymes"/>
    <property type="match status" value="1"/>
</dbReference>
<keyword evidence="1" id="KW-0233">DNA recombination</keyword>
<reference evidence="3 4" key="1">
    <citation type="submission" date="2020-03" db="EMBL/GenBank/DDBJ databases">
        <title>Weissella sp. nov., isolated from Cybister lewisianus.</title>
        <authorList>
            <person name="Hyun D.-W."/>
            <person name="Bae J.-W."/>
        </authorList>
    </citation>
    <scope>NUCLEOTIDE SEQUENCE [LARGE SCALE GENOMIC DNA]</scope>
    <source>
        <strain evidence="3 4">HDW19</strain>
    </source>
</reference>
<dbReference type="PANTHER" id="PTHR30349">
    <property type="entry name" value="PHAGE INTEGRASE-RELATED"/>
    <property type="match status" value="1"/>
</dbReference>
<dbReference type="AlphaFoldDB" id="A0A6G8AZU7"/>
<dbReference type="PANTHER" id="PTHR30349:SF64">
    <property type="entry name" value="PROPHAGE INTEGRASE INTD-RELATED"/>
    <property type="match status" value="1"/>
</dbReference>
<evidence type="ECO:0000259" key="2">
    <source>
        <dbReference type="PROSITE" id="PS51898"/>
    </source>
</evidence>
<dbReference type="EMBL" id="CP049888">
    <property type="protein sequence ID" value="QIL50485.1"/>
    <property type="molecule type" value="Genomic_DNA"/>
</dbReference>
<evidence type="ECO:0000313" key="4">
    <source>
        <dbReference type="Proteomes" id="UP000500741"/>
    </source>
</evidence>
<dbReference type="Pfam" id="PF00589">
    <property type="entry name" value="Phage_integrase"/>
    <property type="match status" value="1"/>
</dbReference>
<dbReference type="InterPro" id="IPR013762">
    <property type="entry name" value="Integrase-like_cat_sf"/>
</dbReference>
<dbReference type="GO" id="GO:0006310">
    <property type="term" value="P:DNA recombination"/>
    <property type="evidence" value="ECO:0007669"/>
    <property type="project" value="UniProtKB-KW"/>
</dbReference>